<keyword evidence="1" id="KW-0472">Membrane</keyword>
<dbReference type="Proteomes" id="UP000030697">
    <property type="component" value="Unassembled WGS sequence"/>
</dbReference>
<dbReference type="AlphaFoldDB" id="W7JCM0"/>
<dbReference type="EMBL" id="KE124563">
    <property type="protein sequence ID" value="EWC76605.1"/>
    <property type="molecule type" value="Genomic_DNA"/>
</dbReference>
<gene>
    <name evidence="2" type="ORF">C923_02728</name>
</gene>
<sequence length="287" mass="34759">MLLLQNKIYFFIVIFLILFLSYKNTLTKIEDLIYKRYITTEIKSKRILSDFNLKHHKYTKLKEYDDLKKNCKKYKEYEKALLLYNLINKDLQKYDWDEYLYNDGNSNEKYIYYKKFFDSKKDTESIKRKIKKIFDEKASKYLIQSKKKKKFMDYIKKLFYKIFKKAKKKIYKEIKKEKKKEKKKGMSDFDIFQNSIYTLIFTILSIGCLFIAFKVCSISLVITFTLITSIIWSTVFGIMGLVFLMIAGLLIYEMISIDEYELENNYKYNGTSLFNDCRVINIRNDFN</sequence>
<keyword evidence="1" id="KW-0812">Transmembrane</keyword>
<dbReference type="OrthoDB" id="378558at2759"/>
<name>W7JCM0_PLAFA</name>
<feature type="transmembrane region" description="Helical" evidence="1">
    <location>
        <begin position="196"/>
        <end position="224"/>
    </location>
</feature>
<accession>W7JCM0</accession>
<proteinExistence type="predicted"/>
<evidence type="ECO:0000256" key="1">
    <source>
        <dbReference type="SAM" id="Phobius"/>
    </source>
</evidence>
<reference evidence="2 3" key="1">
    <citation type="submission" date="2013-02" db="EMBL/GenBank/DDBJ databases">
        <title>The Genome Sequence of Plasmodium falciparum UGT5.1.</title>
        <authorList>
            <consortium name="The Broad Institute Genome Sequencing Platform"/>
            <consortium name="The Broad Institute Genome Sequencing Center for Infectious Disease"/>
            <person name="Neafsey D."/>
            <person name="Cheeseman I."/>
            <person name="Volkman S."/>
            <person name="Adams J."/>
            <person name="Walker B."/>
            <person name="Young S.K."/>
            <person name="Zeng Q."/>
            <person name="Gargeya S."/>
            <person name="Fitzgerald M."/>
            <person name="Haas B."/>
            <person name="Abouelleil A."/>
            <person name="Alvarado L."/>
            <person name="Arachchi H.M."/>
            <person name="Berlin A.M."/>
            <person name="Chapman S.B."/>
            <person name="Dewar J."/>
            <person name="Goldberg J."/>
            <person name="Griggs A."/>
            <person name="Gujja S."/>
            <person name="Hansen M."/>
            <person name="Howarth C."/>
            <person name="Imamovic A."/>
            <person name="Larimer J."/>
            <person name="McCowan C."/>
            <person name="Murphy C."/>
            <person name="Neiman D."/>
            <person name="Pearson M."/>
            <person name="Priest M."/>
            <person name="Roberts A."/>
            <person name="Saif S."/>
            <person name="Shea T."/>
            <person name="Sisk P."/>
            <person name="Sykes S."/>
            <person name="Wortman J."/>
            <person name="Nusbaum C."/>
            <person name="Birren B."/>
        </authorList>
    </citation>
    <scope>NUCLEOTIDE SEQUENCE [LARGE SCALE GENOMIC DNA]</scope>
    <source>
        <strain evidence="2 3">UGT5.1</strain>
    </source>
</reference>
<protein>
    <submittedName>
        <fullName evidence="2">Uncharacterized protein</fullName>
    </submittedName>
</protein>
<organism evidence="2 3">
    <name type="scientific">Plasmodium falciparum UGT5.1</name>
    <dbReference type="NCBI Taxonomy" id="1237627"/>
    <lineage>
        <taxon>Eukaryota</taxon>
        <taxon>Sar</taxon>
        <taxon>Alveolata</taxon>
        <taxon>Apicomplexa</taxon>
        <taxon>Aconoidasida</taxon>
        <taxon>Haemosporida</taxon>
        <taxon>Plasmodiidae</taxon>
        <taxon>Plasmodium</taxon>
        <taxon>Plasmodium (Laverania)</taxon>
    </lineage>
</organism>
<keyword evidence="1" id="KW-1133">Transmembrane helix</keyword>
<evidence type="ECO:0000313" key="3">
    <source>
        <dbReference type="Proteomes" id="UP000030697"/>
    </source>
</evidence>
<feature type="transmembrane region" description="Helical" evidence="1">
    <location>
        <begin position="6"/>
        <end position="26"/>
    </location>
</feature>
<feature type="transmembrane region" description="Helical" evidence="1">
    <location>
        <begin position="230"/>
        <end position="252"/>
    </location>
</feature>
<evidence type="ECO:0000313" key="2">
    <source>
        <dbReference type="EMBL" id="EWC76605.1"/>
    </source>
</evidence>